<evidence type="ECO:0000313" key="2">
    <source>
        <dbReference type="Proteomes" id="UP000193224"/>
    </source>
</evidence>
<dbReference type="RefSeq" id="WP_085801680.1">
    <property type="nucleotide sequence ID" value="NZ_FWXB01000016.1"/>
</dbReference>
<dbReference type="Proteomes" id="UP000193224">
    <property type="component" value="Unassembled WGS sequence"/>
</dbReference>
<evidence type="ECO:0008006" key="3">
    <source>
        <dbReference type="Google" id="ProtNLM"/>
    </source>
</evidence>
<dbReference type="EMBL" id="FWXB01000016">
    <property type="protein sequence ID" value="SMC13749.1"/>
    <property type="molecule type" value="Genomic_DNA"/>
</dbReference>
<name>A0A1X7BX08_9RHOB</name>
<reference evidence="1 2" key="1">
    <citation type="submission" date="2017-03" db="EMBL/GenBank/DDBJ databases">
        <authorList>
            <person name="Afonso C.L."/>
            <person name="Miller P.J."/>
            <person name="Scott M.A."/>
            <person name="Spackman E."/>
            <person name="Goraichik I."/>
            <person name="Dimitrov K.M."/>
            <person name="Suarez D.L."/>
            <person name="Swayne D.E."/>
        </authorList>
    </citation>
    <scope>NUCLEOTIDE SEQUENCE [LARGE SCALE GENOMIC DNA]</scope>
    <source>
        <strain evidence="1 2">CECT 7745</strain>
    </source>
</reference>
<protein>
    <recommendedName>
        <fullName evidence="3">Roadblock/LC7 domain protein</fullName>
    </recommendedName>
</protein>
<keyword evidence="2" id="KW-1185">Reference proteome</keyword>
<organism evidence="1 2">
    <name type="scientific">Roseovarius aestuarii</name>
    <dbReference type="NCBI Taxonomy" id="475083"/>
    <lineage>
        <taxon>Bacteria</taxon>
        <taxon>Pseudomonadati</taxon>
        <taxon>Pseudomonadota</taxon>
        <taxon>Alphaproteobacteria</taxon>
        <taxon>Rhodobacterales</taxon>
        <taxon>Roseobacteraceae</taxon>
        <taxon>Roseovarius</taxon>
    </lineage>
</organism>
<dbReference type="AlphaFoldDB" id="A0A1X7BX08"/>
<evidence type="ECO:0000313" key="1">
    <source>
        <dbReference type="EMBL" id="SMC13749.1"/>
    </source>
</evidence>
<dbReference type="OrthoDB" id="7857877at2"/>
<gene>
    <name evidence="1" type="ORF">ROA7745_03608</name>
</gene>
<sequence length="128" mass="13911">MKLAEKLDQLRQKFPECQTLAFADISTGMVLCSSADKNSRQEYLDSLCDVAVDMLNGDSAKRVNDAFAREDDAGIYQAIIIETAEIGVFLKSTNNPSEALCCVCTPGIELEALIQGARENLDEFGGDP</sequence>
<proteinExistence type="predicted"/>
<accession>A0A1X7BX08</accession>